<protein>
    <submittedName>
        <fullName evidence="2">DUF983 domain-containing protein</fullName>
    </submittedName>
</protein>
<dbReference type="EMBL" id="CP112932">
    <property type="protein sequence ID" value="WPY01384.1"/>
    <property type="molecule type" value="Genomic_DNA"/>
</dbReference>
<organism evidence="2 3">
    <name type="scientific">Candidatus Trichorickettsia mobilis</name>
    <dbReference type="NCBI Taxonomy" id="1346319"/>
    <lineage>
        <taxon>Bacteria</taxon>
        <taxon>Pseudomonadati</taxon>
        <taxon>Pseudomonadota</taxon>
        <taxon>Alphaproteobacteria</taxon>
        <taxon>Rickettsiales</taxon>
        <taxon>Rickettsiaceae</taxon>
        <taxon>Rickettsieae</taxon>
        <taxon>Candidatus Trichorickettsia</taxon>
    </lineage>
</organism>
<gene>
    <name evidence="2" type="ORF">Trichorick_01295</name>
</gene>
<evidence type="ECO:0000313" key="3">
    <source>
        <dbReference type="Proteomes" id="UP001326613"/>
    </source>
</evidence>
<dbReference type="RefSeq" id="WP_323738159.1">
    <property type="nucleotide sequence ID" value="NZ_CP112932.1"/>
</dbReference>
<feature type="transmembrane region" description="Helical" evidence="1">
    <location>
        <begin position="91"/>
        <end position="117"/>
    </location>
</feature>
<evidence type="ECO:0000256" key="1">
    <source>
        <dbReference type="SAM" id="Phobius"/>
    </source>
</evidence>
<keyword evidence="1" id="KW-0812">Transmembrane</keyword>
<name>A0ABZ0UTM3_9RICK</name>
<dbReference type="InterPro" id="IPR009325">
    <property type="entry name" value="DUF983"/>
</dbReference>
<feature type="transmembrane region" description="Helical" evidence="1">
    <location>
        <begin position="60"/>
        <end position="79"/>
    </location>
</feature>
<reference evidence="2 3" key="1">
    <citation type="submission" date="2022-10" db="EMBL/GenBank/DDBJ databases">
        <title>Host association and intracellularity evolved multiple times independently in the Rickettsiales.</title>
        <authorList>
            <person name="Castelli M."/>
            <person name="Nardi T."/>
            <person name="Gammuto L."/>
            <person name="Bellinzona G."/>
            <person name="Sabaneyeva E."/>
            <person name="Potekhin A."/>
            <person name="Serra V."/>
            <person name="Petroni G."/>
            <person name="Sassera D."/>
        </authorList>
    </citation>
    <scope>NUCLEOTIDE SEQUENCE [LARGE SCALE GENOMIC DNA]</scope>
    <source>
        <strain evidence="2 3">Kr 154-4</strain>
    </source>
</reference>
<keyword evidence="1" id="KW-1133">Transmembrane helix</keyword>
<proteinExistence type="predicted"/>
<keyword evidence="1" id="KW-0472">Membrane</keyword>
<dbReference type="Pfam" id="PF06170">
    <property type="entry name" value="DUF983"/>
    <property type="match status" value="1"/>
</dbReference>
<dbReference type="Proteomes" id="UP001326613">
    <property type="component" value="Chromosome"/>
</dbReference>
<keyword evidence="3" id="KW-1185">Reference proteome</keyword>
<sequence length="125" mass="13951">MKSTNNTAPQNFWLIVGRALFGFCPSCGKGRLFSAYLKQVEHCISCNECFGRIKADDGPAWLTIFMVGHILIPILLAVAPRITWPDWVSMIVWPGLALILAIIILPRAKGLFIAIIWRTNVKANK</sequence>
<evidence type="ECO:0000313" key="2">
    <source>
        <dbReference type="EMBL" id="WPY01384.1"/>
    </source>
</evidence>
<accession>A0ABZ0UTM3</accession>